<keyword evidence="4" id="KW-1185">Reference proteome</keyword>
<dbReference type="PANTHER" id="PTHR33286:SF1">
    <property type="entry name" value="OS01G0800600 PROTEIN"/>
    <property type="match status" value="1"/>
</dbReference>
<dbReference type="Gramene" id="Psat03G0315700-T1">
    <property type="protein sequence ID" value="KAI5428033.1"/>
    <property type="gene ID" value="KIW84_033157"/>
</dbReference>
<feature type="domain" description="Bifunctional inhibitor/plant lipid transfer protein/seed storage helical" evidence="2">
    <location>
        <begin position="30"/>
        <end position="100"/>
    </location>
</feature>
<evidence type="ECO:0000313" key="4">
    <source>
        <dbReference type="Proteomes" id="UP001058974"/>
    </source>
</evidence>
<evidence type="ECO:0000313" key="3">
    <source>
        <dbReference type="EMBL" id="KAI5428033.1"/>
    </source>
</evidence>
<dbReference type="Pfam" id="PF14368">
    <property type="entry name" value="LTP_2"/>
    <property type="match status" value="1"/>
</dbReference>
<keyword evidence="1" id="KW-0732">Signal</keyword>
<protein>
    <recommendedName>
        <fullName evidence="2">Bifunctional inhibitor/plant lipid transfer protein/seed storage helical domain-containing protein</fullName>
    </recommendedName>
</protein>
<sequence length="151" mass="16793">MGIIRYLGFAMFVFISCFLVLGITAAADPTLMLPKCTKYIKRFGPKIPPSKQCCAAMKMVDISCFCRNPPIKFETIFSMSRFVYAATTCACKTPPPGTKCGSYTIPAPPQLLIPNSPHPPPSPPSRRSPHPRLPTYNFINYLGIIFNRMNK</sequence>
<organism evidence="3 4">
    <name type="scientific">Pisum sativum</name>
    <name type="common">Garden pea</name>
    <name type="synonym">Lathyrus oleraceus</name>
    <dbReference type="NCBI Taxonomy" id="3888"/>
    <lineage>
        <taxon>Eukaryota</taxon>
        <taxon>Viridiplantae</taxon>
        <taxon>Streptophyta</taxon>
        <taxon>Embryophyta</taxon>
        <taxon>Tracheophyta</taxon>
        <taxon>Spermatophyta</taxon>
        <taxon>Magnoliopsida</taxon>
        <taxon>eudicotyledons</taxon>
        <taxon>Gunneridae</taxon>
        <taxon>Pentapetalae</taxon>
        <taxon>rosids</taxon>
        <taxon>fabids</taxon>
        <taxon>Fabales</taxon>
        <taxon>Fabaceae</taxon>
        <taxon>Papilionoideae</taxon>
        <taxon>50 kb inversion clade</taxon>
        <taxon>NPAAA clade</taxon>
        <taxon>Hologalegina</taxon>
        <taxon>IRL clade</taxon>
        <taxon>Fabeae</taxon>
        <taxon>Lathyrus</taxon>
    </lineage>
</organism>
<gene>
    <name evidence="3" type="ORF">KIW84_033157</name>
</gene>
<comment type="caution">
    <text evidence="3">The sequence shown here is derived from an EMBL/GenBank/DDBJ whole genome shotgun (WGS) entry which is preliminary data.</text>
</comment>
<feature type="chain" id="PRO_5039730656" description="Bifunctional inhibitor/plant lipid transfer protein/seed storage helical domain-containing protein" evidence="1">
    <location>
        <begin position="27"/>
        <end position="151"/>
    </location>
</feature>
<dbReference type="Gramene" id="PSAT_LOCUS12832_t1">
    <property type="protein sequence ID" value="CAL5192980.1"/>
    <property type="gene ID" value="PSAT_LOCUS12832"/>
</dbReference>
<accession>A0A9D5AZK8</accession>
<evidence type="ECO:0000256" key="1">
    <source>
        <dbReference type="SAM" id="SignalP"/>
    </source>
</evidence>
<evidence type="ECO:0000259" key="2">
    <source>
        <dbReference type="Pfam" id="PF14368"/>
    </source>
</evidence>
<name>A0A9D5AZK8_PEA</name>
<feature type="signal peptide" evidence="1">
    <location>
        <begin position="1"/>
        <end position="26"/>
    </location>
</feature>
<dbReference type="OrthoDB" id="653734at2759"/>
<dbReference type="PANTHER" id="PTHR33286">
    <property type="entry name" value="BIFUNCTIONAL INHIBITOR/LIPID-TRANSFER PROTEIN/SEED STORAGE 2S ALBUMIN SUPERFAMILY PROTEIN"/>
    <property type="match status" value="1"/>
</dbReference>
<proteinExistence type="predicted"/>
<dbReference type="Gene3D" id="1.10.110.10">
    <property type="entry name" value="Plant lipid-transfer and hydrophobic proteins"/>
    <property type="match status" value="1"/>
</dbReference>
<dbReference type="AlphaFoldDB" id="A0A9D5AZK8"/>
<dbReference type="PROSITE" id="PS51257">
    <property type="entry name" value="PROKAR_LIPOPROTEIN"/>
    <property type="match status" value="1"/>
</dbReference>
<dbReference type="SUPFAM" id="SSF47699">
    <property type="entry name" value="Bifunctional inhibitor/lipid-transfer protein/seed storage 2S albumin"/>
    <property type="match status" value="1"/>
</dbReference>
<dbReference type="InterPro" id="IPR036312">
    <property type="entry name" value="Bifun_inhib/LTP/seed_sf"/>
</dbReference>
<reference evidence="3 4" key="1">
    <citation type="journal article" date="2022" name="Nat. Genet.">
        <title>Improved pea reference genome and pan-genome highlight genomic features and evolutionary characteristics.</title>
        <authorList>
            <person name="Yang T."/>
            <person name="Liu R."/>
            <person name="Luo Y."/>
            <person name="Hu S."/>
            <person name="Wang D."/>
            <person name="Wang C."/>
            <person name="Pandey M.K."/>
            <person name="Ge S."/>
            <person name="Xu Q."/>
            <person name="Li N."/>
            <person name="Li G."/>
            <person name="Huang Y."/>
            <person name="Saxena R.K."/>
            <person name="Ji Y."/>
            <person name="Li M."/>
            <person name="Yan X."/>
            <person name="He Y."/>
            <person name="Liu Y."/>
            <person name="Wang X."/>
            <person name="Xiang C."/>
            <person name="Varshney R.K."/>
            <person name="Ding H."/>
            <person name="Gao S."/>
            <person name="Zong X."/>
        </authorList>
    </citation>
    <scope>NUCLEOTIDE SEQUENCE [LARGE SCALE GENOMIC DNA]</scope>
    <source>
        <strain evidence="3 4">cv. Zhongwan 6</strain>
    </source>
</reference>
<dbReference type="Proteomes" id="UP001058974">
    <property type="component" value="Chromosome 3"/>
</dbReference>
<dbReference type="InterPro" id="IPR016140">
    <property type="entry name" value="Bifunc_inhib/LTP/seed_store"/>
</dbReference>
<dbReference type="EMBL" id="JAMSHJ010000003">
    <property type="protein sequence ID" value="KAI5428033.1"/>
    <property type="molecule type" value="Genomic_DNA"/>
</dbReference>